<protein>
    <submittedName>
        <fullName evidence="1">Uncharacterized protein</fullName>
    </submittedName>
</protein>
<accession>A0A2S5KKR6</accession>
<organism evidence="1 2">
    <name type="scientific">Proteobacteria bacterium 228</name>
    <dbReference type="NCBI Taxonomy" id="2083153"/>
    <lineage>
        <taxon>Bacteria</taxon>
        <taxon>Pseudomonadati</taxon>
        <taxon>Pseudomonadota</taxon>
    </lineage>
</organism>
<reference evidence="1 2" key="1">
    <citation type="submission" date="2018-02" db="EMBL/GenBank/DDBJ databases">
        <title>novel marine gammaproteobacteria from coastal saline agro ecosystem.</title>
        <authorList>
            <person name="Krishnan R."/>
            <person name="Ramesh Kumar N."/>
        </authorList>
    </citation>
    <scope>NUCLEOTIDE SEQUENCE [LARGE SCALE GENOMIC DNA]</scope>
    <source>
        <strain evidence="1 2">228</strain>
    </source>
</reference>
<gene>
    <name evidence="1" type="ORF">C4K68_21545</name>
</gene>
<dbReference type="EMBL" id="PRLP01000106">
    <property type="protein sequence ID" value="PPC75225.1"/>
    <property type="molecule type" value="Genomic_DNA"/>
</dbReference>
<dbReference type="AlphaFoldDB" id="A0A2S5KKR6"/>
<proteinExistence type="predicted"/>
<evidence type="ECO:0000313" key="1">
    <source>
        <dbReference type="EMBL" id="PPC75225.1"/>
    </source>
</evidence>
<name>A0A2S5KKR6_9PROT</name>
<dbReference type="Proteomes" id="UP000238196">
    <property type="component" value="Unassembled WGS sequence"/>
</dbReference>
<comment type="caution">
    <text evidence="1">The sequence shown here is derived from an EMBL/GenBank/DDBJ whole genome shotgun (WGS) entry which is preliminary data.</text>
</comment>
<evidence type="ECO:0000313" key="2">
    <source>
        <dbReference type="Proteomes" id="UP000238196"/>
    </source>
</evidence>
<sequence>MKAFVLGNIILIMVLGLFGAYAVSLSSREHYETTPDTLAYWILSGPDVVNIEAMVGKDRFSGYEYGFHEDSVTEKLIFKAGTPDSALDFAQQQMEKAGYKVERVEDNGTVVLNKDKGYELYIDKTEPKGIRIESK</sequence>